<dbReference type="AlphaFoldDB" id="A0A0F7P9B6"/>
<dbReference type="Proteomes" id="UP000060390">
    <property type="component" value="Chromosome"/>
</dbReference>
<feature type="compositionally biased region" description="Low complexity" evidence="1">
    <location>
        <begin position="78"/>
        <end position="115"/>
    </location>
</feature>
<reference evidence="2 5" key="1">
    <citation type="journal article" date="2015" name="ISME J.">
        <title>Elemental sulfur and acetate can support life of a novel strictly anaerobic haloarchaeon.</title>
        <authorList>
            <person name="Sorokin D.Y."/>
            <person name="Kublanov I.V."/>
            <person name="Gavrilov S.N."/>
            <person name="Rojo D."/>
            <person name="Roman P."/>
            <person name="Golyshin P.N."/>
            <person name="Slepak V.Z."/>
            <person name="Smedile F."/>
            <person name="Ferrer M."/>
            <person name="Messina E."/>
            <person name="La Cono V."/>
            <person name="Yakimov M.M."/>
        </authorList>
    </citation>
    <scope>NUCLEOTIDE SEQUENCE [LARGE SCALE GENOMIC DNA]</scope>
    <source>
        <strain evidence="2 5">HSR2</strain>
    </source>
</reference>
<gene>
    <name evidence="3" type="ORF">HLASA_0287</name>
    <name evidence="2" type="ORF">HLASF_0288</name>
</gene>
<feature type="compositionally biased region" description="Low complexity" evidence="1">
    <location>
        <begin position="135"/>
        <end position="144"/>
    </location>
</feature>
<proteinExistence type="predicted"/>
<name>A0A0F7P9B6_9EURY</name>
<evidence type="ECO:0000313" key="3">
    <source>
        <dbReference type="EMBL" id="ALG81197.1"/>
    </source>
</evidence>
<dbReference type="KEGG" id="hsf:HLASA_0287"/>
<dbReference type="KEGG" id="hsu:HLASF_0288"/>
<reference evidence="4" key="2">
    <citation type="submission" date="2015-05" db="EMBL/GenBank/DDBJ databases">
        <title>Complete genome sequence of Halanaeroarchaeum sulfurireducens type strain M27-SA2, a sulfate-reducer haloarchaeon from marine anoxic lake Medee.</title>
        <authorList>
            <person name="Messina E."/>
            <person name="Kublanov I.V."/>
            <person name="Toshchakov S."/>
            <person name="Arcadi E."/>
            <person name="La Spada G."/>
            <person name="La Cono V."/>
            <person name="Yakimov M.M."/>
        </authorList>
    </citation>
    <scope>NUCLEOTIDE SEQUENCE [LARGE SCALE GENOMIC DNA]</scope>
    <source>
        <strain evidence="4">M27-SA2</strain>
    </source>
</reference>
<evidence type="ECO:0000313" key="2">
    <source>
        <dbReference type="EMBL" id="AKH96795.1"/>
    </source>
</evidence>
<evidence type="ECO:0000313" key="4">
    <source>
        <dbReference type="Proteomes" id="UP000060390"/>
    </source>
</evidence>
<dbReference type="EMBL" id="CP008874">
    <property type="protein sequence ID" value="AKH96795.1"/>
    <property type="molecule type" value="Genomic_DNA"/>
</dbReference>
<reference evidence="3 4" key="3">
    <citation type="journal article" date="2016" name="Stand. Genomic Sci.">
        <title>Complete genome sequence of 'Halanaeroarchaeum sulfurireducens' M27-SA2, a sulfur-reducing and acetate-oxidizing haloarchaeon from the deep-sea hypersaline anoxic lake Medee.</title>
        <authorList>
            <person name="Messina E."/>
            <person name="Sorokin D.Y."/>
            <person name="Kublanov I.V."/>
            <person name="Toshchakov S."/>
            <person name="Lopatina A."/>
            <person name="Arcadi E."/>
            <person name="Smedile F."/>
            <person name="La Spada G."/>
            <person name="La Cono V."/>
            <person name="Yakimov M.M."/>
        </authorList>
    </citation>
    <scope>NUCLEOTIDE SEQUENCE [LARGE SCALE GENOMIC DNA]</scope>
    <source>
        <strain evidence="3 4">M27-SA2</strain>
    </source>
</reference>
<sequence length="240" mass="25817">MPGRPRWVTTEPGNSRSDLPRHCISTSTNGGTRPTPVHTRPRAGARRSSVVSTHSTVTLTVSTERGGHRSQRFSIMPSSTRTNRSSSCSSGTIRCSTSSRPTSTGTTGRSFTCSSIRRRANPNSTSPAPTRGACPTTSISTPTPIGCPESSRSSGRTRAPCRSTTSKTSSSDCPSAARLRISPTAPSTDWRISPPFRWRMVSLGTKDRGFPTSSPSWMRRHFPTTIDCLRSDGTTSSPRN</sequence>
<keyword evidence="5" id="KW-1185">Reference proteome</keyword>
<evidence type="ECO:0000313" key="5">
    <source>
        <dbReference type="Proteomes" id="UP000069906"/>
    </source>
</evidence>
<dbReference type="HOGENOM" id="CLU_1154324_0_0_2"/>
<accession>A0A0F7P9B6</accession>
<feature type="region of interest" description="Disordered" evidence="1">
    <location>
        <begin position="1"/>
        <end position="54"/>
    </location>
</feature>
<evidence type="ECO:0000256" key="1">
    <source>
        <dbReference type="SAM" id="MobiDB-lite"/>
    </source>
</evidence>
<dbReference type="EMBL" id="CP011564">
    <property type="protein sequence ID" value="ALG81197.1"/>
    <property type="molecule type" value="Genomic_DNA"/>
</dbReference>
<dbReference type="Proteomes" id="UP000069906">
    <property type="component" value="Chromosome"/>
</dbReference>
<dbReference type="STRING" id="1604004.HLASA_0287"/>
<protein>
    <submittedName>
        <fullName evidence="2">Uncharacterized protein</fullName>
    </submittedName>
</protein>
<feature type="compositionally biased region" description="Polar residues" evidence="1">
    <location>
        <begin position="150"/>
        <end position="173"/>
    </location>
</feature>
<feature type="region of interest" description="Disordered" evidence="1">
    <location>
        <begin position="75"/>
        <end position="188"/>
    </location>
</feature>
<organism evidence="2 5">
    <name type="scientific">Halanaeroarchaeum sulfurireducens</name>
    <dbReference type="NCBI Taxonomy" id="1604004"/>
    <lineage>
        <taxon>Archaea</taxon>
        <taxon>Methanobacteriati</taxon>
        <taxon>Methanobacteriota</taxon>
        <taxon>Stenosarchaea group</taxon>
        <taxon>Halobacteria</taxon>
        <taxon>Halobacteriales</taxon>
        <taxon>Halobacteriaceae</taxon>
        <taxon>Halanaeroarchaeum</taxon>
    </lineage>
</organism>